<evidence type="ECO:0000313" key="2">
    <source>
        <dbReference type="EMBL" id="KAF0852721.1"/>
    </source>
</evidence>
<evidence type="ECO:0000313" key="3">
    <source>
        <dbReference type="Proteomes" id="UP000799049"/>
    </source>
</evidence>
<dbReference type="AlphaFoldDB" id="A0A8K0F0X6"/>
<feature type="transmembrane region" description="Helical" evidence="1">
    <location>
        <begin position="49"/>
        <end position="67"/>
    </location>
</feature>
<gene>
    <name evidence="2" type="ORF">ANDGO_08598</name>
</gene>
<evidence type="ECO:0000256" key="1">
    <source>
        <dbReference type="SAM" id="Phobius"/>
    </source>
</evidence>
<keyword evidence="1" id="KW-0472">Membrane</keyword>
<keyword evidence="3" id="KW-1185">Reference proteome</keyword>
<keyword evidence="1" id="KW-0812">Transmembrane</keyword>
<dbReference type="Proteomes" id="UP000799049">
    <property type="component" value="Unassembled WGS sequence"/>
</dbReference>
<dbReference type="EMBL" id="VRVR01000020">
    <property type="protein sequence ID" value="KAF0852721.1"/>
    <property type="molecule type" value="Genomic_DNA"/>
</dbReference>
<sequence>MFSRSRLLNSLRFVRGGGDAPIKEAGGRLFGEAPLAPGQTRKCESWERVYYFGMGGSFVLITLGLYAKPDTSMKTLARIEATAQDSQQKQ</sequence>
<dbReference type="PANTHER" id="PTHR40637">
    <property type="entry name" value="ESSS SUBUNIT OF NADH:UBIQUINONE OXIDOREDUCTASE (COMPLEX I) PROTEIN"/>
    <property type="match status" value="1"/>
</dbReference>
<comment type="caution">
    <text evidence="2">The sequence shown here is derived from an EMBL/GenBank/DDBJ whole genome shotgun (WGS) entry which is preliminary data.</text>
</comment>
<protein>
    <submittedName>
        <fullName evidence="2">Mitochondrial Complex I (CI) NADH:ubiquinone oxidoreductase subunit ESSS/NESM/NDUFB11</fullName>
    </submittedName>
</protein>
<reference evidence="2" key="1">
    <citation type="submission" date="2019-09" db="EMBL/GenBank/DDBJ databases">
        <title>The Mitochondrial Proteome of the Jakobid, Andalucia godoyi, a Protist With the Most Gene-Rich and Bacteria-Like Mitochondrial Genome.</title>
        <authorList>
            <person name="Gray M.W."/>
            <person name="Burger G."/>
            <person name="Derelle R."/>
            <person name="Klimes V."/>
            <person name="Leger M."/>
            <person name="Sarrasin M."/>
            <person name="Vlcek C."/>
            <person name="Roger A.J."/>
            <person name="Elias M."/>
            <person name="Lang B.F."/>
        </authorList>
    </citation>
    <scope>NUCLEOTIDE SEQUENCE</scope>
    <source>
        <strain evidence="2">And28</strain>
    </source>
</reference>
<keyword evidence="1" id="KW-1133">Transmembrane helix</keyword>
<dbReference type="PANTHER" id="PTHR40637:SF1">
    <property type="entry name" value="ESSS SUBUNIT OF NADH:UBIQUINONE OXIDOREDUCTASE (COMPLEX I) PROTEIN"/>
    <property type="match status" value="1"/>
</dbReference>
<organism evidence="2 3">
    <name type="scientific">Andalucia godoyi</name>
    <name type="common">Flagellate</name>
    <dbReference type="NCBI Taxonomy" id="505711"/>
    <lineage>
        <taxon>Eukaryota</taxon>
        <taxon>Discoba</taxon>
        <taxon>Jakobida</taxon>
        <taxon>Andalucina</taxon>
        <taxon>Andaluciidae</taxon>
        <taxon>Andalucia</taxon>
    </lineage>
</organism>
<dbReference type="OrthoDB" id="2147978at2759"/>
<accession>A0A8K0F0X6</accession>
<proteinExistence type="predicted"/>
<name>A0A8K0F0X6_ANDGO</name>